<dbReference type="InterPro" id="IPR015867">
    <property type="entry name" value="N-reg_PII/ATP_PRibTrfase_C"/>
</dbReference>
<comment type="similarity">
    <text evidence="2">Belongs to the P(II) protein family.</text>
</comment>
<keyword evidence="4" id="KW-1185">Reference proteome</keyword>
<dbReference type="KEGG" id="cyc:PCC7424_1574"/>
<evidence type="ECO:0000256" key="2">
    <source>
        <dbReference type="RuleBase" id="RU003936"/>
    </source>
</evidence>
<dbReference type="PROSITE" id="PS51343">
    <property type="entry name" value="PII_GLNB_DOM"/>
    <property type="match status" value="1"/>
</dbReference>
<dbReference type="Gene3D" id="3.30.70.120">
    <property type="match status" value="1"/>
</dbReference>
<dbReference type="GO" id="GO:0006808">
    <property type="term" value="P:regulation of nitrogen utilization"/>
    <property type="evidence" value="ECO:0007669"/>
    <property type="project" value="InterPro"/>
</dbReference>
<dbReference type="SUPFAM" id="SSF54913">
    <property type="entry name" value="GlnB-like"/>
    <property type="match status" value="1"/>
</dbReference>
<feature type="modified residue" description="O-UMP-tyrosine" evidence="1">
    <location>
        <position position="51"/>
    </location>
</feature>
<dbReference type="OrthoDB" id="9802729at2"/>
<gene>
    <name evidence="3" type="ordered locus">PCC7424_1574</name>
</gene>
<organism evidence="3 4">
    <name type="scientific">Gloeothece citriformis (strain PCC 7424)</name>
    <name type="common">Cyanothece sp. (strain PCC 7424)</name>
    <dbReference type="NCBI Taxonomy" id="65393"/>
    <lineage>
        <taxon>Bacteria</taxon>
        <taxon>Bacillati</taxon>
        <taxon>Cyanobacteriota</taxon>
        <taxon>Cyanophyceae</taxon>
        <taxon>Oscillatoriophycideae</taxon>
        <taxon>Chroococcales</taxon>
        <taxon>Aphanothecaceae</taxon>
        <taxon>Gloeothece</taxon>
        <taxon>Gloeothece citriformis</taxon>
    </lineage>
</organism>
<dbReference type="GO" id="GO:0005524">
    <property type="term" value="F:ATP binding"/>
    <property type="evidence" value="ECO:0007669"/>
    <property type="project" value="TreeGrafter"/>
</dbReference>
<dbReference type="SMART" id="SM00938">
    <property type="entry name" value="P-II"/>
    <property type="match status" value="1"/>
</dbReference>
<dbReference type="GO" id="GO:0005829">
    <property type="term" value="C:cytosol"/>
    <property type="evidence" value="ECO:0007669"/>
    <property type="project" value="TreeGrafter"/>
</dbReference>
<dbReference type="AlphaFoldDB" id="B7K9P5"/>
<evidence type="ECO:0000256" key="1">
    <source>
        <dbReference type="PIRSR" id="PIRSR602187-50"/>
    </source>
</evidence>
<dbReference type="RefSeq" id="WP_012598957.1">
    <property type="nucleotide sequence ID" value="NC_011729.1"/>
</dbReference>
<dbReference type="HOGENOM" id="CLU_082268_0_0_3"/>
<dbReference type="InterPro" id="IPR017918">
    <property type="entry name" value="N-reg_PII_CS"/>
</dbReference>
<dbReference type="EMBL" id="CP001291">
    <property type="protein sequence ID" value="ACK70013.1"/>
    <property type="molecule type" value="Genomic_DNA"/>
</dbReference>
<reference evidence="4" key="1">
    <citation type="journal article" date="2011" name="MBio">
        <title>Novel metabolic attributes of the genus Cyanothece, comprising a group of unicellular nitrogen-fixing Cyanobacteria.</title>
        <authorList>
            <person name="Bandyopadhyay A."/>
            <person name="Elvitigala T."/>
            <person name="Welsh E."/>
            <person name="Stockel J."/>
            <person name="Liberton M."/>
            <person name="Min H."/>
            <person name="Sherman L.A."/>
            <person name="Pakrasi H.B."/>
        </authorList>
    </citation>
    <scope>NUCLEOTIDE SEQUENCE [LARGE SCALE GENOMIC DNA]</scope>
    <source>
        <strain evidence="4">PCC 7424</strain>
    </source>
</reference>
<dbReference type="InterPro" id="IPR002187">
    <property type="entry name" value="N-reg_PII"/>
</dbReference>
<name>B7K9P5_GLOC7</name>
<evidence type="ECO:0000313" key="4">
    <source>
        <dbReference type="Proteomes" id="UP000002384"/>
    </source>
</evidence>
<dbReference type="PRINTS" id="PR00340">
    <property type="entry name" value="PIIGLNB"/>
</dbReference>
<evidence type="ECO:0000313" key="3">
    <source>
        <dbReference type="EMBL" id="ACK70013.1"/>
    </source>
</evidence>
<protein>
    <submittedName>
        <fullName evidence="3">Nitrogen regulatory protein P-II</fullName>
    </submittedName>
</protein>
<dbReference type="PROSITE" id="PS00638">
    <property type="entry name" value="PII_GLNB_CTER"/>
    <property type="match status" value="1"/>
</dbReference>
<dbReference type="PANTHER" id="PTHR30115:SF11">
    <property type="entry name" value="NITROGEN REGULATORY PROTEIN P-II HOMOLOG"/>
    <property type="match status" value="1"/>
</dbReference>
<proteinExistence type="inferred from homology"/>
<dbReference type="GO" id="GO:0030234">
    <property type="term" value="F:enzyme regulator activity"/>
    <property type="evidence" value="ECO:0007669"/>
    <property type="project" value="InterPro"/>
</dbReference>
<dbReference type="eggNOG" id="COG0347">
    <property type="taxonomic scope" value="Bacteria"/>
</dbReference>
<dbReference type="STRING" id="65393.PCC7424_1574"/>
<keyword evidence="1" id="KW-0597">Phosphoprotein</keyword>
<dbReference type="Proteomes" id="UP000002384">
    <property type="component" value="Chromosome"/>
</dbReference>
<dbReference type="InterPro" id="IPR011322">
    <property type="entry name" value="N-reg_PII-like_a/b"/>
</dbReference>
<dbReference type="Pfam" id="PF00543">
    <property type="entry name" value="P-II"/>
    <property type="match status" value="1"/>
</dbReference>
<sequence>MKKIEAIIRSHKLEEVKTAILSRGVIGMTISELRQFGRQKGLEEQYRGVVYSVDFQSRLKVEVVVNDDQLSPIIDALVNSAQTGEVGDGKIFISSVSEIVRIRTGETNLEAI</sequence>
<dbReference type="PANTHER" id="PTHR30115">
    <property type="entry name" value="NITROGEN REGULATORY PROTEIN P-II"/>
    <property type="match status" value="1"/>
</dbReference>
<accession>B7K9P5</accession>